<feature type="transmembrane region" description="Helical" evidence="8">
    <location>
        <begin position="146"/>
        <end position="168"/>
    </location>
</feature>
<reference evidence="10" key="1">
    <citation type="submission" date="2020-11" db="EMBL/GenBank/DDBJ databases">
        <title>Sequencing the genomes of 1000 actinobacteria strains.</title>
        <authorList>
            <person name="Klenk H.-P."/>
        </authorList>
    </citation>
    <scope>NUCLEOTIDE SEQUENCE</scope>
    <source>
        <strain evidence="10">DSM 45356</strain>
    </source>
</reference>
<feature type="transmembrane region" description="Helical" evidence="8">
    <location>
        <begin position="23"/>
        <end position="46"/>
    </location>
</feature>
<feature type="transmembrane region" description="Helical" evidence="8">
    <location>
        <begin position="109"/>
        <end position="125"/>
    </location>
</feature>
<evidence type="ECO:0000256" key="2">
    <source>
        <dbReference type="ARBA" id="ARBA00022448"/>
    </source>
</evidence>
<dbReference type="InterPro" id="IPR050171">
    <property type="entry name" value="MFS_Transporters"/>
</dbReference>
<gene>
    <name evidence="10" type="ORF">IW245_000374</name>
</gene>
<feature type="transmembrane region" description="Helical" evidence="8">
    <location>
        <begin position="174"/>
        <end position="197"/>
    </location>
</feature>
<feature type="transmembrane region" description="Helical" evidence="8">
    <location>
        <begin position="249"/>
        <end position="268"/>
    </location>
</feature>
<dbReference type="InterPro" id="IPR020846">
    <property type="entry name" value="MFS_dom"/>
</dbReference>
<keyword evidence="6 8" id="KW-0472">Membrane</keyword>
<keyword evidence="5 8" id="KW-1133">Transmembrane helix</keyword>
<keyword evidence="11" id="KW-1185">Reference proteome</keyword>
<dbReference type="Proteomes" id="UP000622552">
    <property type="component" value="Unassembled WGS sequence"/>
</dbReference>
<dbReference type="AlphaFoldDB" id="A0A8J7G734"/>
<dbReference type="PANTHER" id="PTHR23517:SF2">
    <property type="entry name" value="MULTIDRUG RESISTANCE PROTEIN MDTH"/>
    <property type="match status" value="1"/>
</dbReference>
<evidence type="ECO:0000256" key="8">
    <source>
        <dbReference type="SAM" id="Phobius"/>
    </source>
</evidence>
<feature type="transmembrane region" description="Helical" evidence="8">
    <location>
        <begin position="306"/>
        <end position="328"/>
    </location>
</feature>
<keyword evidence="3" id="KW-1003">Cell membrane</keyword>
<feature type="transmembrane region" description="Helical" evidence="8">
    <location>
        <begin position="340"/>
        <end position="363"/>
    </location>
</feature>
<comment type="caution">
    <text evidence="10">The sequence shown here is derived from an EMBL/GenBank/DDBJ whole genome shotgun (WGS) entry which is preliminary data.</text>
</comment>
<dbReference type="InterPro" id="IPR005829">
    <property type="entry name" value="Sugar_transporter_CS"/>
</dbReference>
<evidence type="ECO:0000256" key="1">
    <source>
        <dbReference type="ARBA" id="ARBA00004651"/>
    </source>
</evidence>
<dbReference type="InterPro" id="IPR036259">
    <property type="entry name" value="MFS_trans_sf"/>
</dbReference>
<feature type="transmembrane region" description="Helical" evidence="8">
    <location>
        <begin position="218"/>
        <end position="237"/>
    </location>
</feature>
<comment type="subcellular location">
    <subcellularLocation>
        <location evidence="1">Cell membrane</location>
        <topology evidence="1">Multi-pass membrane protein</topology>
    </subcellularLocation>
</comment>
<feature type="region of interest" description="Disordered" evidence="7">
    <location>
        <begin position="393"/>
        <end position="413"/>
    </location>
</feature>
<evidence type="ECO:0000259" key="9">
    <source>
        <dbReference type="PROSITE" id="PS50850"/>
    </source>
</evidence>
<feature type="transmembrane region" description="Helical" evidence="8">
    <location>
        <begin position="52"/>
        <end position="74"/>
    </location>
</feature>
<dbReference type="Gene3D" id="1.20.1250.20">
    <property type="entry name" value="MFS general substrate transporter like domains"/>
    <property type="match status" value="1"/>
</dbReference>
<evidence type="ECO:0000313" key="10">
    <source>
        <dbReference type="EMBL" id="MBG6134180.1"/>
    </source>
</evidence>
<dbReference type="RefSeq" id="WP_197001443.1">
    <property type="nucleotide sequence ID" value="NZ_BONS01000026.1"/>
</dbReference>
<dbReference type="GO" id="GO:0022857">
    <property type="term" value="F:transmembrane transporter activity"/>
    <property type="evidence" value="ECO:0007669"/>
    <property type="project" value="InterPro"/>
</dbReference>
<protein>
    <submittedName>
        <fullName evidence="10">MFS family permease</fullName>
    </submittedName>
</protein>
<proteinExistence type="predicted"/>
<sequence length="413" mass="42341">MVVRFVSSIVGTFATWRRLPRAVWLLTAARAVNRLGAFTLAFLTIAVTARGFTVADAGLLMSAFGLAAIVSRLIGGRLADRIGRRATIVGGLVATAAAQLALAASTSRLALAVAVIAVGLAFEIYEPASQSLIGDVTEPADRPVAYGLFGAALACAGIAAGALATLLGGLDVRWLFVADAVTCLLCAVLIAATLPGTTRTTPPTRGTAPTGRNPWRDPLLRAFLATGTVFAVLYMQLLTTLPLTLARHHLGAGAFGLLLTLSAITIVAGQPLLAAPFTSMTAMTAGYVLLGAGLALNAAAANLATFIAATVVWSTGEVLLLGHVYALVGDLAPATARAHYLSVYGISWGIATLVGPFAGTQALAHAGQAWLWTAAGACSLALAAIQPRLHRKARQRTDAHQPAPVSASLEILS</sequence>
<evidence type="ECO:0000256" key="3">
    <source>
        <dbReference type="ARBA" id="ARBA00022475"/>
    </source>
</evidence>
<organism evidence="10 11">
    <name type="scientific">Longispora fulva</name>
    <dbReference type="NCBI Taxonomy" id="619741"/>
    <lineage>
        <taxon>Bacteria</taxon>
        <taxon>Bacillati</taxon>
        <taxon>Actinomycetota</taxon>
        <taxon>Actinomycetes</taxon>
        <taxon>Micromonosporales</taxon>
        <taxon>Micromonosporaceae</taxon>
        <taxon>Longispora</taxon>
    </lineage>
</organism>
<evidence type="ECO:0000256" key="4">
    <source>
        <dbReference type="ARBA" id="ARBA00022692"/>
    </source>
</evidence>
<feature type="transmembrane region" description="Helical" evidence="8">
    <location>
        <begin position="369"/>
        <end position="386"/>
    </location>
</feature>
<name>A0A8J7G734_9ACTN</name>
<keyword evidence="4 8" id="KW-0812">Transmembrane</keyword>
<evidence type="ECO:0000256" key="5">
    <source>
        <dbReference type="ARBA" id="ARBA00022989"/>
    </source>
</evidence>
<accession>A0A8J7G734</accession>
<dbReference type="EMBL" id="JADOUF010000001">
    <property type="protein sequence ID" value="MBG6134180.1"/>
    <property type="molecule type" value="Genomic_DNA"/>
</dbReference>
<dbReference type="InterPro" id="IPR011701">
    <property type="entry name" value="MFS"/>
</dbReference>
<evidence type="ECO:0000313" key="11">
    <source>
        <dbReference type="Proteomes" id="UP000622552"/>
    </source>
</evidence>
<dbReference type="PROSITE" id="PS00216">
    <property type="entry name" value="SUGAR_TRANSPORT_1"/>
    <property type="match status" value="1"/>
</dbReference>
<dbReference type="GO" id="GO:0005886">
    <property type="term" value="C:plasma membrane"/>
    <property type="evidence" value="ECO:0007669"/>
    <property type="project" value="UniProtKB-SubCell"/>
</dbReference>
<dbReference type="PROSITE" id="PS50850">
    <property type="entry name" value="MFS"/>
    <property type="match status" value="1"/>
</dbReference>
<dbReference type="SUPFAM" id="SSF103473">
    <property type="entry name" value="MFS general substrate transporter"/>
    <property type="match status" value="1"/>
</dbReference>
<keyword evidence="2" id="KW-0813">Transport</keyword>
<evidence type="ECO:0000256" key="7">
    <source>
        <dbReference type="SAM" id="MobiDB-lite"/>
    </source>
</evidence>
<dbReference type="Pfam" id="PF07690">
    <property type="entry name" value="MFS_1"/>
    <property type="match status" value="1"/>
</dbReference>
<evidence type="ECO:0000256" key="6">
    <source>
        <dbReference type="ARBA" id="ARBA00023136"/>
    </source>
</evidence>
<dbReference type="PANTHER" id="PTHR23517">
    <property type="entry name" value="RESISTANCE PROTEIN MDTM, PUTATIVE-RELATED-RELATED"/>
    <property type="match status" value="1"/>
</dbReference>
<feature type="domain" description="Major facilitator superfamily (MFS) profile" evidence="9">
    <location>
        <begin position="1"/>
        <end position="413"/>
    </location>
</feature>